<dbReference type="InterPro" id="IPR016440">
    <property type="entry name" value="Rubredoxin-O_OxRdtase"/>
</dbReference>
<dbReference type="GO" id="GO:0009055">
    <property type="term" value="F:electron transfer activity"/>
    <property type="evidence" value="ECO:0007669"/>
    <property type="project" value="InterPro"/>
</dbReference>
<dbReference type="RefSeq" id="WP_012108119.1">
    <property type="nucleotide sequence ID" value="NC_009714.1"/>
</dbReference>
<dbReference type="Pfam" id="PF19583">
    <property type="entry name" value="ODP"/>
    <property type="match status" value="1"/>
</dbReference>
<comment type="similarity">
    <text evidence="1">In the N-terminal section; belongs to the zinc metallo-hydrolase group 3 family.</text>
</comment>
<evidence type="ECO:0000256" key="1">
    <source>
        <dbReference type="ARBA" id="ARBA00007121"/>
    </source>
</evidence>
<proteinExistence type="inferred from homology"/>
<sequence length="401" mass="45669">MEFSTIEIQKNLFYVGVNDRHTGLFENMWPLENGISYNSYLLKGEKNILIDPVHASCFELYLSKIRSVIGQDGTIDYLIINHMEPDHSSSISLLLNVFPKMKLVGNSKTAEFIKGFYKLDISENFIEVGEGETHKFGNFALTFYKTPMAHWPESMVTYYKESKTLFSQDLYGGFGTIDGGIFDDEIDYTAREFERARYFTNVVGKFASQILRATKKLENLEIKTICPVHGIVWRSNPEKIVKFYDDLANCRTKNGVVIAYGTMYGNTEKMADYLANTLSKNGVRDVRLFDVSKTHVSYIFTHIWLNKGLFLGSASYNNALFPVMQELISLISTHKMKNHILGIFGTYAWSGGGVKNLLEFAKNNTEFDFIDMPVEAHCSPSYDDLQHCKTLAEEMAKRVLA</sequence>
<reference evidence="4" key="1">
    <citation type="submission" date="2007-07" db="EMBL/GenBank/DDBJ databases">
        <title>Complete genome sequence of Campylobacter hominis ATCC BAA-381, a commensal isolated from the human gastrointestinal tract.</title>
        <authorList>
            <person name="Fouts D.E."/>
            <person name="Mongodin E.F."/>
            <person name="Puiu D."/>
            <person name="Sebastian Y."/>
            <person name="Miller W.G."/>
            <person name="Mandrell R.E."/>
            <person name="Nelson K.E."/>
        </authorList>
    </citation>
    <scope>NUCLEOTIDE SEQUENCE [LARGE SCALE GENOMIC DNA]</scope>
    <source>
        <strain evidence="4">ATCC BAA-381 / LMG 19568 / NCTC 13146 / CH001A</strain>
    </source>
</reference>
<dbReference type="Gene3D" id="3.60.15.10">
    <property type="entry name" value="Ribonuclease Z/Hydroxyacylglutathione hydrolase-like"/>
    <property type="match status" value="1"/>
</dbReference>
<dbReference type="GO" id="GO:0016491">
    <property type="term" value="F:oxidoreductase activity"/>
    <property type="evidence" value="ECO:0007669"/>
    <property type="project" value="InterPro"/>
</dbReference>
<gene>
    <name evidence="3" type="primary">fprA</name>
    <name evidence="3" type="ordered locus">CHAB381_0232</name>
</gene>
<dbReference type="EMBL" id="CP000776">
    <property type="protein sequence ID" value="ABS51745.1"/>
    <property type="molecule type" value="Genomic_DNA"/>
</dbReference>
<evidence type="ECO:0000313" key="3">
    <source>
        <dbReference type="EMBL" id="ABS51745.1"/>
    </source>
</evidence>
<organism evidence="3 4">
    <name type="scientific">Campylobacter hominis (strain ATCC BAA-381 / DSM 21671 / CCUG 45161 / LMG 19568 / NCTC 13146 / CH001A)</name>
    <dbReference type="NCBI Taxonomy" id="360107"/>
    <lineage>
        <taxon>Bacteria</taxon>
        <taxon>Pseudomonadati</taxon>
        <taxon>Campylobacterota</taxon>
        <taxon>Epsilonproteobacteria</taxon>
        <taxon>Campylobacterales</taxon>
        <taxon>Campylobacteraceae</taxon>
        <taxon>Campylobacter</taxon>
    </lineage>
</organism>
<dbReference type="PIRSF" id="PIRSF005243">
    <property type="entry name" value="ROO"/>
    <property type="match status" value="1"/>
</dbReference>
<dbReference type="SMART" id="SM00849">
    <property type="entry name" value="Lactamase_B"/>
    <property type="match status" value="1"/>
</dbReference>
<dbReference type="AlphaFoldDB" id="A7HZZ7"/>
<dbReference type="GO" id="GO:0010181">
    <property type="term" value="F:FMN binding"/>
    <property type="evidence" value="ECO:0007669"/>
    <property type="project" value="InterPro"/>
</dbReference>
<dbReference type="PANTHER" id="PTHR43717:SF1">
    <property type="entry name" value="ANAEROBIC NITRIC OXIDE REDUCTASE FLAVORUBREDOXIN"/>
    <property type="match status" value="1"/>
</dbReference>
<dbReference type="InterPro" id="IPR036866">
    <property type="entry name" value="RibonucZ/Hydroxyglut_hydro"/>
</dbReference>
<feature type="domain" description="Flavodoxin-like" evidence="2">
    <location>
        <begin position="256"/>
        <end position="401"/>
    </location>
</feature>
<evidence type="ECO:0000259" key="2">
    <source>
        <dbReference type="PROSITE" id="PS50902"/>
    </source>
</evidence>
<dbReference type="InterPro" id="IPR045761">
    <property type="entry name" value="ODP_dom"/>
</dbReference>
<dbReference type="HOGENOM" id="CLU_017490_1_0_7"/>
<dbReference type="SUPFAM" id="SSF56281">
    <property type="entry name" value="Metallo-hydrolase/oxidoreductase"/>
    <property type="match status" value="1"/>
</dbReference>
<dbReference type="Pfam" id="PF00258">
    <property type="entry name" value="Flavodoxin_1"/>
    <property type="match status" value="1"/>
</dbReference>
<protein>
    <submittedName>
        <fullName evidence="3">Flavodoxin</fullName>
    </submittedName>
</protein>
<dbReference type="InterPro" id="IPR001279">
    <property type="entry name" value="Metallo-B-lactamas"/>
</dbReference>
<dbReference type="Gene3D" id="3.40.50.360">
    <property type="match status" value="1"/>
</dbReference>
<accession>A7HZZ7</accession>
<dbReference type="GO" id="GO:0046872">
    <property type="term" value="F:metal ion binding"/>
    <property type="evidence" value="ECO:0007669"/>
    <property type="project" value="InterPro"/>
</dbReference>
<keyword evidence="4" id="KW-1185">Reference proteome</keyword>
<dbReference type="SUPFAM" id="SSF52218">
    <property type="entry name" value="Flavoproteins"/>
    <property type="match status" value="1"/>
</dbReference>
<dbReference type="InterPro" id="IPR029039">
    <property type="entry name" value="Flavoprotein-like_sf"/>
</dbReference>
<dbReference type="CDD" id="cd07709">
    <property type="entry name" value="flavodiiron_proteins_MBL-fold"/>
    <property type="match status" value="1"/>
</dbReference>
<dbReference type="eggNOG" id="COG0426">
    <property type="taxonomic scope" value="Bacteria"/>
</dbReference>
<name>A7HZZ7_CAMHC</name>
<dbReference type="KEGG" id="cha:CHAB381_0232"/>
<dbReference type="Proteomes" id="UP000002407">
    <property type="component" value="Chromosome"/>
</dbReference>
<dbReference type="PANTHER" id="PTHR43717">
    <property type="entry name" value="ANAEROBIC NITRIC OXIDE REDUCTASE FLAVORUBREDOXIN"/>
    <property type="match status" value="1"/>
</dbReference>
<evidence type="ECO:0000313" key="4">
    <source>
        <dbReference type="Proteomes" id="UP000002407"/>
    </source>
</evidence>
<dbReference type="STRING" id="360107.CHAB381_0232"/>
<dbReference type="OrthoDB" id="9800607at2"/>
<dbReference type="PROSITE" id="PS50902">
    <property type="entry name" value="FLAVODOXIN_LIKE"/>
    <property type="match status" value="1"/>
</dbReference>
<dbReference type="InterPro" id="IPR008254">
    <property type="entry name" value="Flavodoxin/NO_synth"/>
</dbReference>